<accession>A0A2I8VJ37</accession>
<dbReference type="InterPro" id="IPR002489">
    <property type="entry name" value="Glu_synth_asu_C"/>
</dbReference>
<evidence type="ECO:0000256" key="5">
    <source>
        <dbReference type="ARBA" id="ARBA00022605"/>
    </source>
</evidence>
<dbReference type="CDD" id="cd00713">
    <property type="entry name" value="GltS"/>
    <property type="match status" value="1"/>
</dbReference>
<evidence type="ECO:0000313" key="19">
    <source>
        <dbReference type="EMBL" id="AUV81069.1"/>
    </source>
</evidence>
<keyword evidence="8" id="KW-0479">Metal-binding</keyword>
<dbReference type="NCBIfam" id="NF008730">
    <property type="entry name" value="PRK11750.1"/>
    <property type="match status" value="1"/>
</dbReference>
<evidence type="ECO:0000256" key="2">
    <source>
        <dbReference type="ARBA" id="ARBA00001927"/>
    </source>
</evidence>
<dbReference type="CDD" id="cd02808">
    <property type="entry name" value="GltS_FMN"/>
    <property type="match status" value="1"/>
</dbReference>
<dbReference type="CDD" id="cd00982">
    <property type="entry name" value="gltB_C"/>
    <property type="match status" value="1"/>
</dbReference>
<feature type="domain" description="Glutamine amidotransferase type-2" evidence="18">
    <location>
        <begin position="25"/>
        <end position="419"/>
    </location>
</feature>
<dbReference type="Gene3D" id="3.20.20.70">
    <property type="entry name" value="Aldolase class I"/>
    <property type="match status" value="2"/>
</dbReference>
<comment type="cofactor">
    <cofactor evidence="3">
        <name>FAD</name>
        <dbReference type="ChEBI" id="CHEBI:57692"/>
    </cofactor>
</comment>
<dbReference type="InterPro" id="IPR002932">
    <property type="entry name" value="Glu_synthdom"/>
</dbReference>
<evidence type="ECO:0000256" key="8">
    <source>
        <dbReference type="ARBA" id="ARBA00022723"/>
    </source>
</evidence>
<keyword evidence="9" id="KW-0274">FAD</keyword>
<dbReference type="Pfam" id="PF04898">
    <property type="entry name" value="Glu_syn_central"/>
    <property type="match status" value="1"/>
</dbReference>
<evidence type="ECO:0000313" key="20">
    <source>
        <dbReference type="Proteomes" id="UP000236584"/>
    </source>
</evidence>
<keyword evidence="10" id="KW-0315">Glutamine amidotransferase</keyword>
<keyword evidence="12" id="KW-0408">Iron</keyword>
<dbReference type="InterPro" id="IPR029055">
    <property type="entry name" value="Ntn_hydrolases_N"/>
</dbReference>
<dbReference type="GO" id="GO:0051538">
    <property type="term" value="F:3 iron, 4 sulfur cluster binding"/>
    <property type="evidence" value="ECO:0007669"/>
    <property type="project" value="UniProtKB-KW"/>
</dbReference>
<keyword evidence="20" id="KW-1185">Reference proteome</keyword>
<keyword evidence="15" id="KW-0003">3Fe-4S</keyword>
<dbReference type="PROSITE" id="PS51278">
    <property type="entry name" value="GATASE_TYPE_2"/>
    <property type="match status" value="1"/>
</dbReference>
<dbReference type="InterPro" id="IPR017932">
    <property type="entry name" value="GATase_2_dom"/>
</dbReference>
<dbReference type="Pfam" id="PF00310">
    <property type="entry name" value="GATase_2"/>
    <property type="match status" value="1"/>
</dbReference>
<comment type="cofactor">
    <cofactor evidence="1">
        <name>FMN</name>
        <dbReference type="ChEBI" id="CHEBI:58210"/>
    </cofactor>
</comment>
<dbReference type="InterPro" id="IPR006982">
    <property type="entry name" value="Glu_synth_centr_N"/>
</dbReference>
<dbReference type="GO" id="GO:0019676">
    <property type="term" value="P:ammonia assimilation cycle"/>
    <property type="evidence" value="ECO:0007669"/>
    <property type="project" value="TreeGrafter"/>
</dbReference>
<gene>
    <name evidence="19" type="ORF">C2R22_04850</name>
</gene>
<organism evidence="19 20">
    <name type="scientific">Salinigranum rubrum</name>
    <dbReference type="NCBI Taxonomy" id="755307"/>
    <lineage>
        <taxon>Archaea</taxon>
        <taxon>Methanobacteriati</taxon>
        <taxon>Methanobacteriota</taxon>
        <taxon>Stenosarchaea group</taxon>
        <taxon>Halobacteria</taxon>
        <taxon>Halobacteriales</taxon>
        <taxon>Haloferacaceae</taxon>
        <taxon>Salinigranum</taxon>
    </lineage>
</organism>
<keyword evidence="5" id="KW-0028">Amino-acid biosynthesis</keyword>
<dbReference type="FunFam" id="2.160.20.60:FF:000001">
    <property type="entry name" value="Glutamate synthase, large subunit"/>
    <property type="match status" value="1"/>
</dbReference>
<keyword evidence="13" id="KW-0411">Iron-sulfur</keyword>
<keyword evidence="14" id="KW-0314">Glutamate biosynthesis</keyword>
<dbReference type="GO" id="GO:0046872">
    <property type="term" value="F:metal ion binding"/>
    <property type="evidence" value="ECO:0007669"/>
    <property type="project" value="UniProtKB-KW"/>
</dbReference>
<comment type="pathway">
    <text evidence="16">Amino-acid biosynthesis.</text>
</comment>
<evidence type="ECO:0000256" key="16">
    <source>
        <dbReference type="ARBA" id="ARBA00029440"/>
    </source>
</evidence>
<dbReference type="EMBL" id="CP026309">
    <property type="protein sequence ID" value="AUV81069.1"/>
    <property type="molecule type" value="Genomic_DNA"/>
</dbReference>
<sequence length="1511" mass="163390">MTKPHRDTHATSAGLADPTDERSNCGVGAVIDLDGGASHDVVADGLELLENLEHRGTTGAEEDTGDGAGVLIQRPDDFFAAVVDIDLPETYAVGSLFMPQNGDDRRALEELVESTLADHGVEVLTWRDVPTDNAGLGKTALESEPDVRQVFVAPLGDQSTDAFDRALYVGRRAVEKAVESANVAGAERFYVCSLDRKTLVYKGLLKGDQVADYYPDLTDERVKTTLTLVHARFSTNTLGAWHLAHPYRGIIHNGEINTIQGNINWMRARETDLADPGFGEDLETLKPVINDPGQSDTASVDNAIELLLNTGRELPHVLRMLIPEAFEGDEEMAQERKDWYDFHASLIEPWDGPALVAATDGDRVAAVLDRNGLRPCRYDVTTDNTLIMASEVGALDTDPAEIKERGRLKPGQLFMADPAEGRVIPDEEVFDRLTDEKYGEWVREHQVDLTDLVDDADMLPRDRVEHLRARQAAFGYTHDQLNHLIEPMAQSGKDPVGSMGDDTPLSVLSDINRPLFTYFKQLFAQVTNPPLDYIREELVTSLESRLGYQRNLLDESPEHAQQLVLDSPILTDAQLEGIERLDGDISSTVVDITYEKGTDLESAVERIRADARAAIEDGATVVVLSDRTLSEDRVAAPSLLVTGAVHHSLVRNGLRNHAGLVLESGDPREVHHVATLVGYGADAVNPYLAYQTICDVVAGPDGADEAEAIAAYKKALEDGLLKTMAKMGISTVESYQGAQIFEAVGLDSGFVAEYFEGTEIRTEGIGLPQIEEDLLTRHAVGFGADPDLERSGEYENRSSGLHHRWNPKTVGTLQQAVRSGSYERYADFAELVNDQSKELQTLRGLLEFDSDRDPVPIEEVESIEEIVTRFSTAAMSLGSLSPEAHENNSIAMNRLGGKSNSGEGGEPPERFGTEKECNVKQVASGRFGVTSEYLTNAEELQIKMAQGSKPGEGGHLPGKKVNEMIAHVRFSTPGVGLISPPPLHDIYSIEDLKQLIHDLKVANSDADINVKLVSEAGIGTIAAGVAKANADVVHISGDSGGTGASPKTSIKNAGLPWELGLAEANQMLRATNLRSRIKVSTDGGLMTGRDVAVAALLGAEEYIFGTASLVTGGCVMARQCHENTCPVGVATQNEKLRERFPGKPQHVINYMTFMAQELREIMADLGFRTVDEMVGRPSLLRQRETDHPKAKHLDLSAVIAEPAPGPRYKTEEQRHADVAKQLDHDLIEQAQPALNEGRGVRISSDISNVDRAVGAMLSNRISKAYGGAGLPDDTISIGFDGIAGQSFGAFLASGVTMRLEGACNDYVGKGLSGGKLIVRTPDAATYEADENVLIGNVALYGATQGEAYINGVAGERFAVRNSGVKAVVEGVGDHGCEYMTGGVVAVLGETGKNFAAGMSGGVAYVYDPDGEFARKANTGMVSLEETLDDSDEAMLRRLVENHAEYTDSDRAEWMLDDWAEVRAQFVKVMPDAYAEVIAERARDDVRTELPEEASASAVDTDTGGVATTSDD</sequence>
<name>A0A2I8VJ37_9EURY</name>
<evidence type="ECO:0000256" key="9">
    <source>
        <dbReference type="ARBA" id="ARBA00022827"/>
    </source>
</evidence>
<keyword evidence="11" id="KW-0560">Oxidoreductase</keyword>
<dbReference type="SUPFAM" id="SSF51395">
    <property type="entry name" value="FMN-linked oxidoreductases"/>
    <property type="match status" value="1"/>
</dbReference>
<dbReference type="PANTHER" id="PTHR11938:SF133">
    <property type="entry name" value="GLUTAMATE SYNTHASE (NADH)"/>
    <property type="match status" value="1"/>
</dbReference>
<evidence type="ECO:0000256" key="10">
    <source>
        <dbReference type="ARBA" id="ARBA00022962"/>
    </source>
</evidence>
<dbReference type="Pfam" id="PF01645">
    <property type="entry name" value="Glu_synthase"/>
    <property type="match status" value="1"/>
</dbReference>
<dbReference type="FunFam" id="3.20.20.70:FF:000031">
    <property type="entry name" value="Glutamate synthase 1 [NADH]"/>
    <property type="match status" value="1"/>
</dbReference>
<keyword evidence="7" id="KW-0288">FMN</keyword>
<reference evidence="19 20" key="1">
    <citation type="submission" date="2018-01" db="EMBL/GenBank/DDBJ databases">
        <title>Complete genome sequence of Salinigranum rubrum GX10T, an extremely halophilic archaeon isolated from a marine solar saltern.</title>
        <authorList>
            <person name="Han S."/>
        </authorList>
    </citation>
    <scope>NUCLEOTIDE SEQUENCE [LARGE SCALE GENOMIC DNA]</scope>
    <source>
        <strain evidence="19 20">GX10</strain>
    </source>
</reference>
<comment type="cofactor">
    <cofactor evidence="2">
        <name>[3Fe-4S] cluster</name>
        <dbReference type="ChEBI" id="CHEBI:21137"/>
    </cofactor>
</comment>
<feature type="region of interest" description="Disordered" evidence="17">
    <location>
        <begin position="1"/>
        <end position="23"/>
    </location>
</feature>
<dbReference type="GeneID" id="35591394"/>
<dbReference type="SUPFAM" id="SSF56235">
    <property type="entry name" value="N-terminal nucleophile aminohydrolases (Ntn hydrolases)"/>
    <property type="match status" value="1"/>
</dbReference>
<dbReference type="InterPro" id="IPR036485">
    <property type="entry name" value="Glu_synth_asu_C_sf"/>
</dbReference>
<dbReference type="InterPro" id="IPR050711">
    <property type="entry name" value="ET-N_metabolism_enzyme"/>
</dbReference>
<protein>
    <submittedName>
        <fullName evidence="19">Glutamate synthase large subunit</fullName>
    </submittedName>
</protein>
<dbReference type="InterPro" id="IPR013785">
    <property type="entry name" value="Aldolase_TIM"/>
</dbReference>
<dbReference type="Gene3D" id="3.60.20.10">
    <property type="entry name" value="Glutamine Phosphoribosylpyrophosphate, subunit 1, domain 1"/>
    <property type="match status" value="1"/>
</dbReference>
<evidence type="ECO:0000256" key="1">
    <source>
        <dbReference type="ARBA" id="ARBA00001917"/>
    </source>
</evidence>
<evidence type="ECO:0000256" key="11">
    <source>
        <dbReference type="ARBA" id="ARBA00023002"/>
    </source>
</evidence>
<evidence type="ECO:0000259" key="18">
    <source>
        <dbReference type="PROSITE" id="PS51278"/>
    </source>
</evidence>
<evidence type="ECO:0000256" key="6">
    <source>
        <dbReference type="ARBA" id="ARBA00022630"/>
    </source>
</evidence>
<evidence type="ECO:0000256" key="14">
    <source>
        <dbReference type="ARBA" id="ARBA00023164"/>
    </source>
</evidence>
<evidence type="ECO:0000256" key="7">
    <source>
        <dbReference type="ARBA" id="ARBA00022643"/>
    </source>
</evidence>
<feature type="region of interest" description="Disordered" evidence="17">
    <location>
        <begin position="892"/>
        <end position="914"/>
    </location>
</feature>
<dbReference type="FunFam" id="3.60.20.10:FF:000001">
    <property type="entry name" value="Glutamate synthase, large subunit"/>
    <property type="match status" value="1"/>
</dbReference>
<evidence type="ECO:0000256" key="15">
    <source>
        <dbReference type="ARBA" id="ARBA00023291"/>
    </source>
</evidence>
<proteinExistence type="inferred from homology"/>
<dbReference type="Pfam" id="PF01493">
    <property type="entry name" value="GXGXG"/>
    <property type="match status" value="1"/>
</dbReference>
<evidence type="ECO:0000256" key="3">
    <source>
        <dbReference type="ARBA" id="ARBA00001974"/>
    </source>
</evidence>
<dbReference type="GO" id="GO:0006537">
    <property type="term" value="P:glutamate biosynthetic process"/>
    <property type="evidence" value="ECO:0007669"/>
    <property type="project" value="UniProtKB-KW"/>
</dbReference>
<evidence type="ECO:0000256" key="13">
    <source>
        <dbReference type="ARBA" id="ARBA00023014"/>
    </source>
</evidence>
<comment type="similarity">
    <text evidence="4">Belongs to the glutamate synthase family.</text>
</comment>
<dbReference type="Gene3D" id="2.160.20.60">
    <property type="entry name" value="Glutamate synthase, alpha subunit, C-terminal domain"/>
    <property type="match status" value="1"/>
</dbReference>
<dbReference type="SUPFAM" id="SSF69336">
    <property type="entry name" value="Alpha subunit of glutamate synthase, C-terminal domain"/>
    <property type="match status" value="1"/>
</dbReference>
<keyword evidence="6" id="KW-0285">Flavoprotein</keyword>
<evidence type="ECO:0000256" key="4">
    <source>
        <dbReference type="ARBA" id="ARBA00009716"/>
    </source>
</evidence>
<dbReference type="PANTHER" id="PTHR11938">
    <property type="entry name" value="FAD NADPH DEHYDROGENASE/OXIDOREDUCTASE"/>
    <property type="match status" value="1"/>
</dbReference>
<feature type="region of interest" description="Disordered" evidence="17">
    <location>
        <begin position="1485"/>
        <end position="1511"/>
    </location>
</feature>
<dbReference type="KEGG" id="srub:C2R22_04850"/>
<evidence type="ECO:0000256" key="17">
    <source>
        <dbReference type="SAM" id="MobiDB-lite"/>
    </source>
</evidence>
<dbReference type="RefSeq" id="WP_103424757.1">
    <property type="nucleotide sequence ID" value="NZ_CP026309.1"/>
</dbReference>
<dbReference type="Proteomes" id="UP000236584">
    <property type="component" value="Chromosome"/>
</dbReference>
<dbReference type="GO" id="GO:0015930">
    <property type="term" value="F:glutamate synthase activity"/>
    <property type="evidence" value="ECO:0007669"/>
    <property type="project" value="InterPro"/>
</dbReference>
<dbReference type="OrthoDB" id="211693at2157"/>
<evidence type="ECO:0000256" key="12">
    <source>
        <dbReference type="ARBA" id="ARBA00023004"/>
    </source>
</evidence>